<feature type="domain" description="SHSP" evidence="4">
    <location>
        <begin position="28"/>
        <end position="143"/>
    </location>
</feature>
<feature type="region of interest" description="Disordered" evidence="3">
    <location>
        <begin position="73"/>
        <end position="94"/>
    </location>
</feature>
<evidence type="ECO:0000256" key="1">
    <source>
        <dbReference type="PROSITE-ProRule" id="PRU00285"/>
    </source>
</evidence>
<dbReference type="PROSITE" id="PS01031">
    <property type="entry name" value="SHSP"/>
    <property type="match status" value="1"/>
</dbReference>
<proteinExistence type="inferred from homology"/>
<dbReference type="Gene3D" id="2.60.40.790">
    <property type="match status" value="1"/>
</dbReference>
<keyword evidence="6" id="KW-1185">Reference proteome</keyword>
<dbReference type="PANTHER" id="PTHR11527">
    <property type="entry name" value="HEAT-SHOCK PROTEIN 20 FAMILY MEMBER"/>
    <property type="match status" value="1"/>
</dbReference>
<dbReference type="RefSeq" id="WP_148856591.1">
    <property type="nucleotide sequence ID" value="NZ_PHNJ01000002.1"/>
</dbReference>
<evidence type="ECO:0000313" key="6">
    <source>
        <dbReference type="Proteomes" id="UP000766904"/>
    </source>
</evidence>
<dbReference type="InterPro" id="IPR002068">
    <property type="entry name" value="A-crystallin/Hsp20_dom"/>
</dbReference>
<dbReference type="SUPFAM" id="SSF49764">
    <property type="entry name" value="HSP20-like chaperones"/>
    <property type="match status" value="1"/>
</dbReference>
<dbReference type="OrthoDB" id="198277at2157"/>
<dbReference type="InterPro" id="IPR008978">
    <property type="entry name" value="HSP20-like_chaperone"/>
</dbReference>
<sequence>MRRNPFDEIEEMLDRVSQQVEEGMTGGGLQVPGSVPVDVADRGEEYVVTADLPGYDTDDIDLTLAEGTLRLEAHRAGKTETETTDESGRYLRRERTRQSVNRRIRLPDPVEEESVSAGYENGVLTVRLPKVSGGESSKAIDIE</sequence>
<evidence type="ECO:0000256" key="2">
    <source>
        <dbReference type="RuleBase" id="RU003616"/>
    </source>
</evidence>
<dbReference type="Pfam" id="PF00011">
    <property type="entry name" value="HSP20"/>
    <property type="match status" value="1"/>
</dbReference>
<name>A0A8J8TT43_9EURY</name>
<reference evidence="5" key="1">
    <citation type="submission" date="2017-11" db="EMBL/GenBank/DDBJ databases">
        <authorList>
            <person name="Kajale S.C."/>
            <person name="Sharma A."/>
        </authorList>
    </citation>
    <scope>NUCLEOTIDE SEQUENCE</scope>
    <source>
        <strain evidence="5">LS1_42</strain>
    </source>
</reference>
<dbReference type="InterPro" id="IPR031107">
    <property type="entry name" value="Small_HSP"/>
</dbReference>
<gene>
    <name evidence="5" type="ORF">CV102_03955</name>
</gene>
<evidence type="ECO:0000259" key="4">
    <source>
        <dbReference type="PROSITE" id="PS01031"/>
    </source>
</evidence>
<comment type="similarity">
    <text evidence="1 2">Belongs to the small heat shock protein (HSP20) family.</text>
</comment>
<dbReference type="Proteomes" id="UP000766904">
    <property type="component" value="Unassembled WGS sequence"/>
</dbReference>
<evidence type="ECO:0000313" key="5">
    <source>
        <dbReference type="EMBL" id="TYL39459.1"/>
    </source>
</evidence>
<accession>A0A8J8TT43</accession>
<dbReference type="AlphaFoldDB" id="A0A8J8TT43"/>
<protein>
    <submittedName>
        <fullName evidence="5">Heat-shock protein Hsp20</fullName>
    </submittedName>
</protein>
<dbReference type="EMBL" id="PHNJ01000002">
    <property type="protein sequence ID" value="TYL39459.1"/>
    <property type="molecule type" value="Genomic_DNA"/>
</dbReference>
<organism evidence="5 6">
    <name type="scientific">Natronococcus pandeyae</name>
    <dbReference type="NCBI Taxonomy" id="2055836"/>
    <lineage>
        <taxon>Archaea</taxon>
        <taxon>Methanobacteriati</taxon>
        <taxon>Methanobacteriota</taxon>
        <taxon>Stenosarchaea group</taxon>
        <taxon>Halobacteria</taxon>
        <taxon>Halobacteriales</taxon>
        <taxon>Natrialbaceae</taxon>
        <taxon>Natronococcus</taxon>
    </lineage>
</organism>
<comment type="caution">
    <text evidence="5">The sequence shown here is derived from an EMBL/GenBank/DDBJ whole genome shotgun (WGS) entry which is preliminary data.</text>
</comment>
<evidence type="ECO:0000256" key="3">
    <source>
        <dbReference type="SAM" id="MobiDB-lite"/>
    </source>
</evidence>